<organism evidence="2">
    <name type="scientific">bioreactor metagenome</name>
    <dbReference type="NCBI Taxonomy" id="1076179"/>
    <lineage>
        <taxon>unclassified sequences</taxon>
        <taxon>metagenomes</taxon>
        <taxon>ecological metagenomes</taxon>
    </lineage>
</organism>
<dbReference type="AlphaFoldDB" id="A0A645HKA5"/>
<feature type="region of interest" description="Disordered" evidence="1">
    <location>
        <begin position="1"/>
        <end position="22"/>
    </location>
</feature>
<dbReference type="EMBL" id="VSSQ01095272">
    <property type="protein sequence ID" value="MPN39445.1"/>
    <property type="molecule type" value="Genomic_DNA"/>
</dbReference>
<sequence length="117" mass="13367">MLKSADGNIKGRYRDGQKKTQYPHEPCERSIVIIQIVIFIALEIFNKKIGDRQYHGGAVHQDGDTAFQDLGHHNIRSFRIAYGTEGRNMGIFNHFRDIVGVQNAVDLNLLQAAMYFF</sequence>
<reference evidence="2" key="1">
    <citation type="submission" date="2019-08" db="EMBL/GenBank/DDBJ databases">
        <authorList>
            <person name="Kucharzyk K."/>
            <person name="Murdoch R.W."/>
            <person name="Higgins S."/>
            <person name="Loffler F."/>
        </authorList>
    </citation>
    <scope>NUCLEOTIDE SEQUENCE</scope>
</reference>
<comment type="caution">
    <text evidence="2">The sequence shown here is derived from an EMBL/GenBank/DDBJ whole genome shotgun (WGS) entry which is preliminary data.</text>
</comment>
<evidence type="ECO:0000256" key="1">
    <source>
        <dbReference type="SAM" id="MobiDB-lite"/>
    </source>
</evidence>
<gene>
    <name evidence="2" type="ORF">SDC9_186973</name>
</gene>
<protein>
    <submittedName>
        <fullName evidence="2">Uncharacterized protein</fullName>
    </submittedName>
</protein>
<proteinExistence type="predicted"/>
<name>A0A645HKA5_9ZZZZ</name>
<evidence type="ECO:0000313" key="2">
    <source>
        <dbReference type="EMBL" id="MPN39445.1"/>
    </source>
</evidence>
<accession>A0A645HKA5</accession>